<accession>A0A1I8JDU6</accession>
<sequence length="59" mass="6410">RALTQPVFQGSTTFACGTFASRRLPADVCQPTFASRRLPADVCLPKFSGLTKTVFTPTF</sequence>
<name>A0A1I8JDU6_9PLAT</name>
<evidence type="ECO:0000313" key="1">
    <source>
        <dbReference type="Proteomes" id="UP000095280"/>
    </source>
</evidence>
<protein>
    <submittedName>
        <fullName evidence="2">Integron gene cassette protein</fullName>
    </submittedName>
</protein>
<dbReference type="Proteomes" id="UP000095280">
    <property type="component" value="Unplaced"/>
</dbReference>
<proteinExistence type="predicted"/>
<dbReference type="AlphaFoldDB" id="A0A1I8JDU6"/>
<dbReference type="WBParaSite" id="maker-uti_cns_0047235-snap-gene-0.5-mRNA-1">
    <property type="protein sequence ID" value="maker-uti_cns_0047235-snap-gene-0.5-mRNA-1"/>
    <property type="gene ID" value="maker-uti_cns_0047235-snap-gene-0.5"/>
</dbReference>
<keyword evidence="1" id="KW-1185">Reference proteome</keyword>
<reference evidence="2" key="1">
    <citation type="submission" date="2016-11" db="UniProtKB">
        <authorList>
            <consortium name="WormBaseParasite"/>
        </authorList>
    </citation>
    <scope>IDENTIFICATION</scope>
</reference>
<evidence type="ECO:0000313" key="2">
    <source>
        <dbReference type="WBParaSite" id="maker-uti_cns_0047235-snap-gene-0.5-mRNA-1"/>
    </source>
</evidence>
<organism evidence="1 2">
    <name type="scientific">Macrostomum lignano</name>
    <dbReference type="NCBI Taxonomy" id="282301"/>
    <lineage>
        <taxon>Eukaryota</taxon>
        <taxon>Metazoa</taxon>
        <taxon>Spiralia</taxon>
        <taxon>Lophotrochozoa</taxon>
        <taxon>Platyhelminthes</taxon>
        <taxon>Rhabditophora</taxon>
        <taxon>Macrostomorpha</taxon>
        <taxon>Macrostomida</taxon>
        <taxon>Macrostomidae</taxon>
        <taxon>Macrostomum</taxon>
    </lineage>
</organism>